<feature type="compositionally biased region" description="Polar residues" evidence="1">
    <location>
        <begin position="263"/>
        <end position="280"/>
    </location>
</feature>
<sequence length="1200" mass="133268">MPDQEEKNNNSGPPNLRRYGDELESSIGAIFDSIDFSSIEKQASNEEGGGVDSGNRIRDEVHSQTATTNDDDMKNAINNALDDVFDFKSEPVDRVTNDEIKNDHNAGDEHVKSTFETTQLMSESRPTGVALGSSNPEIDDAINLAFNNLLEERRSSREEQSQKATAREEPHQLNKKDTNLSSEKHSLMQSPALEKSDPANEFSTRQDKALHKKTPSLTGNQQDEGNREKQKSDKATSAELNNNQQGEDDELESAIRNALGNLFDNQSPKNASNESGQIQQEKGYANSKERNKIEMSESIKPHTKHTEHSAIELHDYRDNARGQSIAPPRAVDKALNNESMRNQNGTTTDANDNLDESLRGIIGQAFDEIFGKESSDVNSNAPDEVNIKDQHRNVSDSKLSEARSGPDPNLSSQLRANVDTHISRPQINSSSAPSFNTHYDDHEDRYLVEAIGAAFRSIEEATKSAVTSQPSPDFHSSVDEERIVGKRSDERYNQLSIEGVEADNATSDQDIEDAIADAFKSAMQSEHFASHDDTSQGKIEQQLRPTSKKKSVKSLAKEITQQVQDHFKDERRVRGRLSPVEEASNKGTASTVKKHVSHNIGSQKTEEKLHTAITSAVKIATGIEKDDEIVDIEQLQMNDILHNAIKMASENPQELISDLEIDQIIGIGDSQTARILGGPNTTDLKAFKAKPPPAKHFKPANDQLRVPPSLEEKSKSAIPRKVQKGDDNQFSVSSKLVSNEDAAKNSLLSNPDIKSQLSSVMSSLTSRINSGELADTNILFTIRQITEELASGGSLANFLSNQTPLEDFKSSNEEADRKMLANALGMARHFLLGFPSEPQMEAKSIDEINAMISNLNEDFSSTNLSLSNERAEFISSIANLTLTTLVDENTNVQYSFEVFDEIEKFRNSSPEARRRTRVGNRERKKKWREENAERNRDIELRTRVTKKALVDFGVDDTPEKLSWIESEISKRKARRQARSQAEDERNDGDAKVENAQSCASNDKVHNVAQDRRLINQVKDVLKIFFERPDKSKQSSHLITAATVIGALSLIHSESINLDEDIMLAGMKSILKTITEHVHILDAHRSRLSSAALHTEASKRRLSEILSNSKRLKVDPVALARLQDTMSQPLHINDGIVSKPSLQLPRTSPFISHKVGNNASIGSSTGLRKPGSFQKPRPFEKPVKDKNRRESLGSPKLYSTT</sequence>
<dbReference type="AlphaFoldDB" id="A0A8X7NLJ8"/>
<protein>
    <recommendedName>
        <fullName evidence="2">DUF3020 domain-containing protein</fullName>
    </recommendedName>
</protein>
<feature type="compositionally biased region" description="Polar residues" evidence="1">
    <location>
        <begin position="536"/>
        <end position="545"/>
    </location>
</feature>
<evidence type="ECO:0000256" key="1">
    <source>
        <dbReference type="SAM" id="MobiDB-lite"/>
    </source>
</evidence>
<feature type="region of interest" description="Disordered" evidence="1">
    <location>
        <begin position="373"/>
        <end position="413"/>
    </location>
</feature>
<feature type="compositionally biased region" description="Polar residues" evidence="1">
    <location>
        <begin position="1147"/>
        <end position="1165"/>
    </location>
</feature>
<feature type="compositionally biased region" description="Polar residues" evidence="1">
    <location>
        <begin position="114"/>
        <end position="125"/>
    </location>
</feature>
<proteinExistence type="predicted"/>
<feature type="compositionally biased region" description="Basic and acidic residues" evidence="1">
    <location>
        <begin position="287"/>
        <end position="320"/>
    </location>
</feature>
<dbReference type="Proteomes" id="UP000590412">
    <property type="component" value="Unassembled WGS sequence"/>
</dbReference>
<feature type="compositionally biased region" description="Basic and acidic residues" evidence="1">
    <location>
        <begin position="152"/>
        <end position="186"/>
    </location>
</feature>
<feature type="region of interest" description="Disordered" evidence="1">
    <location>
        <begin position="1147"/>
        <end position="1200"/>
    </location>
</feature>
<gene>
    <name evidence="3" type="ORF">FOB60_003240</name>
</gene>
<feature type="compositionally biased region" description="Polar residues" evidence="1">
    <location>
        <begin position="336"/>
        <end position="351"/>
    </location>
</feature>
<feature type="region of interest" description="Disordered" evidence="1">
    <location>
        <begin position="40"/>
        <end position="74"/>
    </location>
</feature>
<feature type="region of interest" description="Disordered" evidence="1">
    <location>
        <begin position="152"/>
        <end position="354"/>
    </location>
</feature>
<feature type="compositionally biased region" description="Basic and acidic residues" evidence="1">
    <location>
        <begin position="96"/>
        <end position="113"/>
    </location>
</feature>
<feature type="compositionally biased region" description="Basic and acidic residues" evidence="1">
    <location>
        <begin position="224"/>
        <end position="236"/>
    </location>
</feature>
<feature type="compositionally biased region" description="Basic and acidic residues" evidence="1">
    <location>
        <begin position="385"/>
        <end position="401"/>
    </location>
</feature>
<feature type="region of interest" description="Disordered" evidence="1">
    <location>
        <begin position="96"/>
        <end position="136"/>
    </location>
</feature>
<dbReference type="Pfam" id="PF11223">
    <property type="entry name" value="DUF3020"/>
    <property type="match status" value="1"/>
</dbReference>
<dbReference type="OrthoDB" id="5595797at2759"/>
<evidence type="ECO:0000259" key="2">
    <source>
        <dbReference type="Pfam" id="PF11223"/>
    </source>
</evidence>
<evidence type="ECO:0000313" key="3">
    <source>
        <dbReference type="EMBL" id="KAF6052984.1"/>
    </source>
</evidence>
<reference evidence="3" key="1">
    <citation type="submission" date="2020-03" db="EMBL/GenBank/DDBJ databases">
        <title>FDA dAtabase for Regulatory Grade micrObial Sequences (FDA-ARGOS): Supporting development and validation of Infectious Disease Dx tests.</title>
        <authorList>
            <person name="Campos J."/>
            <person name="Goldberg B."/>
            <person name="Tallon L."/>
            <person name="Sadzewicz L."/>
            <person name="Vavikolanu K."/>
            <person name="Mehta A."/>
            <person name="Aluvathingal J."/>
            <person name="Nadendla S."/>
            <person name="Nandy P."/>
            <person name="Geyer C."/>
            <person name="Yan Y."/>
            <person name="Sichtig H."/>
        </authorList>
    </citation>
    <scope>NUCLEOTIDE SEQUENCE [LARGE SCALE GENOMIC DNA]</scope>
    <source>
        <strain evidence="3">FDAARGOS_652</strain>
    </source>
</reference>
<feature type="region of interest" description="Disordered" evidence="1">
    <location>
        <begin position="525"/>
        <end position="552"/>
    </location>
</feature>
<feature type="compositionally biased region" description="Basic and acidic residues" evidence="1">
    <location>
        <begin position="980"/>
        <end position="992"/>
    </location>
</feature>
<feature type="region of interest" description="Disordered" evidence="1">
    <location>
        <begin position="576"/>
        <end position="605"/>
    </location>
</feature>
<feature type="compositionally biased region" description="Basic and acidic residues" evidence="1">
    <location>
        <begin position="194"/>
        <end position="209"/>
    </location>
</feature>
<accession>A0A8X7NLJ8</accession>
<feature type="region of interest" description="Disordered" evidence="1">
    <location>
        <begin position="975"/>
        <end position="998"/>
    </location>
</feature>
<feature type="compositionally biased region" description="Basic residues" evidence="1">
    <location>
        <begin position="914"/>
        <end position="926"/>
    </location>
</feature>
<organism evidence="3 4">
    <name type="scientific">Candida parapsilosis</name>
    <name type="common">Yeast</name>
    <dbReference type="NCBI Taxonomy" id="5480"/>
    <lineage>
        <taxon>Eukaryota</taxon>
        <taxon>Fungi</taxon>
        <taxon>Dikarya</taxon>
        <taxon>Ascomycota</taxon>
        <taxon>Saccharomycotina</taxon>
        <taxon>Pichiomycetes</taxon>
        <taxon>Debaryomycetaceae</taxon>
        <taxon>Candida/Lodderomyces clade</taxon>
        <taxon>Candida</taxon>
    </lineage>
</organism>
<dbReference type="InterPro" id="IPR021386">
    <property type="entry name" value="SPP41_DUF3020"/>
</dbReference>
<dbReference type="EMBL" id="JABWAB010000004">
    <property type="protein sequence ID" value="KAF6052984.1"/>
    <property type="molecule type" value="Genomic_DNA"/>
</dbReference>
<feature type="region of interest" description="Disordered" evidence="1">
    <location>
        <begin position="909"/>
        <end position="932"/>
    </location>
</feature>
<name>A0A8X7NLJ8_CANPA</name>
<feature type="domain" description="DUF3020" evidence="2">
    <location>
        <begin position="920"/>
        <end position="967"/>
    </location>
</feature>
<evidence type="ECO:0000313" key="4">
    <source>
        <dbReference type="Proteomes" id="UP000590412"/>
    </source>
</evidence>
<feature type="region of interest" description="Disordered" evidence="1">
    <location>
        <begin position="1"/>
        <end position="23"/>
    </location>
</feature>
<feature type="compositionally biased region" description="Basic and acidic residues" evidence="1">
    <location>
        <begin position="1176"/>
        <end position="1190"/>
    </location>
</feature>
<comment type="caution">
    <text evidence="3">The sequence shown here is derived from an EMBL/GenBank/DDBJ whole genome shotgun (WGS) entry which is preliminary data.</text>
</comment>